<comment type="function">
    <text evidence="2 7">Catalyzes the formation of N(7)-methylguanine at position 46 (m7G46) in tRNA.</text>
</comment>
<dbReference type="InterPro" id="IPR055361">
    <property type="entry name" value="tRNA_methyltr_TrmB_bact"/>
</dbReference>
<dbReference type="NCBIfam" id="TIGR00091">
    <property type="entry name" value="tRNA (guanosine(46)-N7)-methyltransferase TrmB"/>
    <property type="match status" value="1"/>
</dbReference>
<feature type="binding site" evidence="7">
    <location>
        <position position="112"/>
    </location>
    <ligand>
        <name>S-adenosyl-L-methionine</name>
        <dbReference type="ChEBI" id="CHEBI:59789"/>
    </ligand>
</feature>
<feature type="binding site" evidence="7">
    <location>
        <position position="85"/>
    </location>
    <ligand>
        <name>S-adenosyl-L-methionine</name>
        <dbReference type="ChEBI" id="CHEBI:59789"/>
    </ligand>
</feature>
<name>A0A126T3P4_9GAMM</name>
<evidence type="ECO:0000256" key="2">
    <source>
        <dbReference type="ARBA" id="ARBA00003015"/>
    </source>
</evidence>
<comment type="similarity">
    <text evidence="7">Belongs to the class I-like SAM-binding methyltransferase superfamily. TrmB family.</text>
</comment>
<evidence type="ECO:0000256" key="4">
    <source>
        <dbReference type="ARBA" id="ARBA00022679"/>
    </source>
</evidence>
<dbReference type="EC" id="2.1.1.33" evidence="7"/>
<dbReference type="InterPro" id="IPR003358">
    <property type="entry name" value="tRNA_(Gua-N-7)_MeTrfase_Trmb"/>
</dbReference>
<keyword evidence="5 7" id="KW-0949">S-adenosyl-L-methionine</keyword>
<feature type="binding site" evidence="7">
    <location>
        <begin position="208"/>
        <end position="211"/>
    </location>
    <ligand>
        <name>substrate</name>
    </ligand>
</feature>
<feature type="binding site" evidence="7">
    <location>
        <position position="60"/>
    </location>
    <ligand>
        <name>S-adenosyl-L-methionine</name>
        <dbReference type="ChEBI" id="CHEBI:59789"/>
    </ligand>
</feature>
<dbReference type="GO" id="GO:0008176">
    <property type="term" value="F:tRNA (guanine(46)-N7)-methyltransferase activity"/>
    <property type="evidence" value="ECO:0007669"/>
    <property type="project" value="UniProtKB-UniRule"/>
</dbReference>
<evidence type="ECO:0000256" key="1">
    <source>
        <dbReference type="ARBA" id="ARBA00000142"/>
    </source>
</evidence>
<evidence type="ECO:0000256" key="3">
    <source>
        <dbReference type="ARBA" id="ARBA00022603"/>
    </source>
</evidence>
<keyword evidence="9" id="KW-1185">Reference proteome</keyword>
<dbReference type="UniPathway" id="UPA00989"/>
<keyword evidence="6 7" id="KW-0819">tRNA processing</keyword>
<organism evidence="8 9">
    <name type="scientific">Methylomonas denitrificans</name>
    <dbReference type="NCBI Taxonomy" id="1538553"/>
    <lineage>
        <taxon>Bacteria</taxon>
        <taxon>Pseudomonadati</taxon>
        <taxon>Pseudomonadota</taxon>
        <taxon>Gammaproteobacteria</taxon>
        <taxon>Methylococcales</taxon>
        <taxon>Methylococcaceae</taxon>
        <taxon>Methylomonas</taxon>
    </lineage>
</organism>
<comment type="pathway">
    <text evidence="7">tRNA modification; N(7)-methylguanine-tRNA biosynthesis.</text>
</comment>
<feature type="binding site" evidence="7">
    <location>
        <position position="139"/>
    </location>
    <ligand>
        <name>substrate</name>
    </ligand>
</feature>
<comment type="caution">
    <text evidence="7">Lacks conserved residue(s) required for the propagation of feature annotation.</text>
</comment>
<dbReference type="PANTHER" id="PTHR23417">
    <property type="entry name" value="3-DEOXY-D-MANNO-OCTULOSONIC-ACID TRANSFERASE/TRNA GUANINE-N 7 - -METHYLTRANSFERASE"/>
    <property type="match status" value="1"/>
</dbReference>
<evidence type="ECO:0000313" key="8">
    <source>
        <dbReference type="EMBL" id="AMK76682.1"/>
    </source>
</evidence>
<evidence type="ECO:0000313" key="9">
    <source>
        <dbReference type="Proteomes" id="UP000030512"/>
    </source>
</evidence>
<evidence type="ECO:0000256" key="7">
    <source>
        <dbReference type="HAMAP-Rule" id="MF_01057"/>
    </source>
</evidence>
<keyword evidence="4 7" id="KW-0808">Transferase</keyword>
<dbReference type="PROSITE" id="PS51625">
    <property type="entry name" value="SAM_MT_TRMB"/>
    <property type="match status" value="1"/>
</dbReference>
<protein>
    <recommendedName>
        <fullName evidence="7">tRNA (guanine-N(7)-)-methyltransferase</fullName>
        <ecNumber evidence="7">2.1.1.33</ecNumber>
    </recommendedName>
    <alternativeName>
        <fullName evidence="7">tRNA (guanine(46)-N(7))-methyltransferase</fullName>
    </alternativeName>
    <alternativeName>
        <fullName evidence="7">tRNA(m7G46)-methyltransferase</fullName>
    </alternativeName>
</protein>
<accession>A0A126T3P4</accession>
<dbReference type="KEGG" id="mdn:JT25_009295"/>
<dbReference type="Gene3D" id="3.40.50.150">
    <property type="entry name" value="Vaccinia Virus protein VP39"/>
    <property type="match status" value="1"/>
</dbReference>
<dbReference type="EMBL" id="CP014476">
    <property type="protein sequence ID" value="AMK76682.1"/>
    <property type="molecule type" value="Genomic_DNA"/>
</dbReference>
<sequence length="229" mass="25934">MTEPQKIDPAKIKSFIRRQGRATAGQKLALESHWDKYCLLPQAEFDPEQAFGRQAPLIVEIGFGNGDSLAAMAAANPDLNYLGIEVHRPGVGHLMMLLEQRGISNVRIYHHDAIEILEQKIADHCLAGVHLFFPDPWQKRRHHKRRIVRPSFVELLNKKLMAGGYFHAATDWEHYANDMLGILSAGTGLQNSSPSNNFCERPFYRPLTKFESRGLGLGHGVWDLIFRKV</sequence>
<dbReference type="Proteomes" id="UP000030512">
    <property type="component" value="Chromosome"/>
</dbReference>
<keyword evidence="3 7" id="KW-0489">Methyltransferase</keyword>
<dbReference type="Pfam" id="PF02390">
    <property type="entry name" value="Methyltransf_4"/>
    <property type="match status" value="1"/>
</dbReference>
<proteinExistence type="inferred from homology"/>
<dbReference type="RefSeq" id="WP_062328355.1">
    <property type="nucleotide sequence ID" value="NZ_CP014476.1"/>
</dbReference>
<gene>
    <name evidence="7" type="primary">trmB</name>
    <name evidence="8" type="ORF">JT25_009295</name>
</gene>
<dbReference type="HAMAP" id="MF_01057">
    <property type="entry name" value="tRNA_methyltr_TrmB"/>
    <property type="match status" value="1"/>
</dbReference>
<reference evidence="8 9" key="1">
    <citation type="journal article" date="2015" name="Environ. Microbiol.">
        <title>Methane oxidation coupled to nitrate reduction under hypoxia by the Gammaproteobacterium Methylomonas denitrificans, sp. nov. type strain FJG1.</title>
        <authorList>
            <person name="Kits K.D."/>
            <person name="Klotz M.G."/>
            <person name="Stein L.Y."/>
        </authorList>
    </citation>
    <scope>NUCLEOTIDE SEQUENCE [LARGE SCALE GENOMIC DNA]</scope>
    <source>
        <strain evidence="8 9">FJG1</strain>
    </source>
</reference>
<comment type="catalytic activity">
    <reaction evidence="1 7">
        <text>guanosine(46) in tRNA + S-adenosyl-L-methionine = N(7)-methylguanosine(46) in tRNA + S-adenosyl-L-homocysteine</text>
        <dbReference type="Rhea" id="RHEA:42708"/>
        <dbReference type="Rhea" id="RHEA-COMP:10188"/>
        <dbReference type="Rhea" id="RHEA-COMP:10189"/>
        <dbReference type="ChEBI" id="CHEBI:57856"/>
        <dbReference type="ChEBI" id="CHEBI:59789"/>
        <dbReference type="ChEBI" id="CHEBI:74269"/>
        <dbReference type="ChEBI" id="CHEBI:74480"/>
        <dbReference type="EC" id="2.1.1.33"/>
    </reaction>
</comment>
<dbReference type="PANTHER" id="PTHR23417:SF14">
    <property type="entry name" value="PENTACOTRIPEPTIDE-REPEAT REGION OF PRORP DOMAIN-CONTAINING PROTEIN"/>
    <property type="match status" value="1"/>
</dbReference>
<evidence type="ECO:0000256" key="6">
    <source>
        <dbReference type="ARBA" id="ARBA00022694"/>
    </source>
</evidence>
<dbReference type="CDD" id="cd02440">
    <property type="entry name" value="AdoMet_MTases"/>
    <property type="match status" value="1"/>
</dbReference>
<feature type="binding site" evidence="7">
    <location>
        <position position="171"/>
    </location>
    <ligand>
        <name>substrate</name>
    </ligand>
</feature>
<evidence type="ECO:0000256" key="5">
    <source>
        <dbReference type="ARBA" id="ARBA00022691"/>
    </source>
</evidence>
<dbReference type="OrthoDB" id="9802090at2"/>
<dbReference type="STRING" id="1538553.JT25_009295"/>
<feature type="binding site" evidence="7">
    <location>
        <position position="135"/>
    </location>
    <ligand>
        <name>S-adenosyl-L-methionine</name>
        <dbReference type="ChEBI" id="CHEBI:59789"/>
    </ligand>
</feature>
<dbReference type="SUPFAM" id="SSF53335">
    <property type="entry name" value="S-adenosyl-L-methionine-dependent methyltransferases"/>
    <property type="match status" value="1"/>
</dbReference>
<dbReference type="InterPro" id="IPR029063">
    <property type="entry name" value="SAM-dependent_MTases_sf"/>
</dbReference>
<dbReference type="AlphaFoldDB" id="A0A126T3P4"/>
<dbReference type="GO" id="GO:0043527">
    <property type="term" value="C:tRNA methyltransferase complex"/>
    <property type="evidence" value="ECO:0007669"/>
    <property type="project" value="TreeGrafter"/>
</dbReference>